<feature type="compositionally biased region" description="Low complexity" evidence="1">
    <location>
        <begin position="198"/>
        <end position="213"/>
    </location>
</feature>
<evidence type="ECO:0000313" key="2">
    <source>
        <dbReference type="EMBL" id="KAH6874765.1"/>
    </source>
</evidence>
<keyword evidence="3" id="KW-1185">Reference proteome</keyword>
<feature type="compositionally biased region" description="Pro residues" evidence="1">
    <location>
        <begin position="157"/>
        <end position="167"/>
    </location>
</feature>
<dbReference type="OrthoDB" id="5235700at2759"/>
<organism evidence="2 3">
    <name type="scientific">Thelonectria olida</name>
    <dbReference type="NCBI Taxonomy" id="1576542"/>
    <lineage>
        <taxon>Eukaryota</taxon>
        <taxon>Fungi</taxon>
        <taxon>Dikarya</taxon>
        <taxon>Ascomycota</taxon>
        <taxon>Pezizomycotina</taxon>
        <taxon>Sordariomycetes</taxon>
        <taxon>Hypocreomycetidae</taxon>
        <taxon>Hypocreales</taxon>
        <taxon>Nectriaceae</taxon>
        <taxon>Thelonectria</taxon>
    </lineage>
</organism>
<comment type="caution">
    <text evidence="2">The sequence shown here is derived from an EMBL/GenBank/DDBJ whole genome shotgun (WGS) entry which is preliminary data.</text>
</comment>
<accession>A0A9P9ALL3</accession>
<feature type="region of interest" description="Disordered" evidence="1">
    <location>
        <begin position="139"/>
        <end position="229"/>
    </location>
</feature>
<sequence>MPVANREVVQLTPVTSSSSPSDYLKPLSPTLANVETGLAIFALFIIARFCLTRLYTWLRQLHGAADRPISTRTGAILPQHHRLEQQAHHFRPAWTMDEKDRAPLTAATEVVSSHNGDFKDEKSAVEKLVIDPNWTIKTNTNTAISGGDSAMPRPLMSRPPPAPPLTPPELSTAVFTFEDRPRPGDDSFMRQPNPDYMSSTTGSDLPSSSSAPSPSMPRRRSYNKTLPIGVPVPQTSATAGAVSDVADLTFSPSSYPPTSPLLPPAPPQTGANGIGIKGEIIGVLDGDGAGWTRHTRVYGGGVCLACAASGGNHGGGFYGATVRPEEMR</sequence>
<reference evidence="2 3" key="1">
    <citation type="journal article" date="2021" name="Nat. Commun.">
        <title>Genetic determinants of endophytism in the Arabidopsis root mycobiome.</title>
        <authorList>
            <person name="Mesny F."/>
            <person name="Miyauchi S."/>
            <person name="Thiergart T."/>
            <person name="Pickel B."/>
            <person name="Atanasova L."/>
            <person name="Karlsson M."/>
            <person name="Huettel B."/>
            <person name="Barry K.W."/>
            <person name="Haridas S."/>
            <person name="Chen C."/>
            <person name="Bauer D."/>
            <person name="Andreopoulos W."/>
            <person name="Pangilinan J."/>
            <person name="LaButti K."/>
            <person name="Riley R."/>
            <person name="Lipzen A."/>
            <person name="Clum A."/>
            <person name="Drula E."/>
            <person name="Henrissat B."/>
            <person name="Kohler A."/>
            <person name="Grigoriev I.V."/>
            <person name="Martin F.M."/>
            <person name="Hacquard S."/>
        </authorList>
    </citation>
    <scope>NUCLEOTIDE SEQUENCE [LARGE SCALE GENOMIC DNA]</scope>
    <source>
        <strain evidence="2 3">MPI-CAGE-CH-0241</strain>
    </source>
</reference>
<dbReference type="AlphaFoldDB" id="A0A9P9ALL3"/>
<gene>
    <name evidence="2" type="ORF">B0T10DRAFT_415108</name>
</gene>
<dbReference type="Proteomes" id="UP000777438">
    <property type="component" value="Unassembled WGS sequence"/>
</dbReference>
<name>A0A9P9ALL3_9HYPO</name>
<feature type="compositionally biased region" description="Basic and acidic residues" evidence="1">
    <location>
        <begin position="177"/>
        <end position="188"/>
    </location>
</feature>
<evidence type="ECO:0000313" key="3">
    <source>
        <dbReference type="Proteomes" id="UP000777438"/>
    </source>
</evidence>
<proteinExistence type="predicted"/>
<dbReference type="EMBL" id="JAGPYM010000037">
    <property type="protein sequence ID" value="KAH6874765.1"/>
    <property type="molecule type" value="Genomic_DNA"/>
</dbReference>
<protein>
    <submittedName>
        <fullName evidence="2">Uncharacterized protein</fullName>
    </submittedName>
</protein>
<evidence type="ECO:0000256" key="1">
    <source>
        <dbReference type="SAM" id="MobiDB-lite"/>
    </source>
</evidence>